<keyword evidence="3" id="KW-1185">Reference proteome</keyword>
<accession>A0A5C1ALJ2</accession>
<evidence type="ECO:0000313" key="2">
    <source>
        <dbReference type="EMBL" id="QEL19820.1"/>
    </source>
</evidence>
<feature type="chain" id="PRO_5023137322" evidence="1">
    <location>
        <begin position="23"/>
        <end position="246"/>
    </location>
</feature>
<feature type="signal peptide" evidence="1">
    <location>
        <begin position="1"/>
        <end position="22"/>
    </location>
</feature>
<sequence length="246" mass="26436">MYRSLLVLLVAAPLAAAPVPKAAPDYYPVGKGDRWEYLINGKPYVLTVAAVEEGTDGRLATIVHEGTTKNTVVRKDRVTAAGVFTVENYGAAVATPHQLLKFPLTAKATWKYEVPGGDGNPVEAFTYTAGGVEDVEVPAGTFRAVRVEASSSLGAGGVHQLVRPRGRPRPEQDGEQLMGVEGVHRGEVTAEMSDYFELIQGAKFKPSATIAISFQALKRPFAGRWTYRRVPTTVTVSPLSLMHVGT</sequence>
<dbReference type="KEGG" id="lrs:PX52LOC_06901"/>
<evidence type="ECO:0000313" key="3">
    <source>
        <dbReference type="Proteomes" id="UP000324974"/>
    </source>
</evidence>
<keyword evidence="1" id="KW-0732">Signal</keyword>
<dbReference type="Gene3D" id="2.40.360.20">
    <property type="match status" value="1"/>
</dbReference>
<reference evidence="3" key="1">
    <citation type="submission" date="2019-08" db="EMBL/GenBank/DDBJ databases">
        <title>Limnoglobus roseus gen. nov., sp. nov., a novel freshwater planctomycete with a giant genome from the family Gemmataceae.</title>
        <authorList>
            <person name="Kulichevskaya I.S."/>
            <person name="Naumoff D.G."/>
            <person name="Miroshnikov K."/>
            <person name="Ivanova A."/>
            <person name="Philippov D.A."/>
            <person name="Hakobyan A."/>
            <person name="Rijpstra I.C."/>
            <person name="Sinninghe Damste J.S."/>
            <person name="Liesack W."/>
            <person name="Dedysh S.N."/>
        </authorList>
    </citation>
    <scope>NUCLEOTIDE SEQUENCE [LARGE SCALE GENOMIC DNA]</scope>
    <source>
        <strain evidence="3">PX52</strain>
    </source>
</reference>
<protein>
    <submittedName>
        <fullName evidence="2">Uncharacterized protein</fullName>
    </submittedName>
</protein>
<dbReference type="Proteomes" id="UP000324974">
    <property type="component" value="Chromosome"/>
</dbReference>
<dbReference type="AlphaFoldDB" id="A0A5C1ALJ2"/>
<dbReference type="RefSeq" id="WP_168219368.1">
    <property type="nucleotide sequence ID" value="NZ_CP042425.1"/>
</dbReference>
<organism evidence="2 3">
    <name type="scientific">Limnoglobus roseus</name>
    <dbReference type="NCBI Taxonomy" id="2598579"/>
    <lineage>
        <taxon>Bacteria</taxon>
        <taxon>Pseudomonadati</taxon>
        <taxon>Planctomycetota</taxon>
        <taxon>Planctomycetia</taxon>
        <taxon>Gemmatales</taxon>
        <taxon>Gemmataceae</taxon>
        <taxon>Limnoglobus</taxon>
    </lineage>
</organism>
<proteinExistence type="predicted"/>
<name>A0A5C1ALJ2_9BACT</name>
<gene>
    <name evidence="2" type="ORF">PX52LOC_06901</name>
</gene>
<dbReference type="EMBL" id="CP042425">
    <property type="protein sequence ID" value="QEL19820.1"/>
    <property type="molecule type" value="Genomic_DNA"/>
</dbReference>
<evidence type="ECO:0000256" key="1">
    <source>
        <dbReference type="SAM" id="SignalP"/>
    </source>
</evidence>